<sequence>MCIQRREFYEREAYPKNVIRSHSLRQESVFLRWI</sequence>
<dbReference type="EMBL" id="JABEZY010274300">
    <property type="protein sequence ID" value="MBA0756339.1"/>
    <property type="molecule type" value="Genomic_DNA"/>
</dbReference>
<reference evidence="1 2" key="1">
    <citation type="journal article" date="2019" name="Genome Biol. Evol.">
        <title>Insights into the evolution of the New World diploid cottons (Gossypium, subgenus Houzingenia) based on genome sequencing.</title>
        <authorList>
            <person name="Grover C.E."/>
            <person name="Arick M.A. 2nd"/>
            <person name="Thrash A."/>
            <person name="Conover J.L."/>
            <person name="Sanders W.S."/>
            <person name="Peterson D.G."/>
            <person name="Frelichowski J.E."/>
            <person name="Scheffler J.A."/>
            <person name="Scheffler B.E."/>
            <person name="Wendel J.F."/>
        </authorList>
    </citation>
    <scope>NUCLEOTIDE SEQUENCE [LARGE SCALE GENOMIC DNA]</scope>
    <source>
        <strain evidence="1">5</strain>
        <tissue evidence="1">Leaf</tissue>
    </source>
</reference>
<proteinExistence type="predicted"/>
<name>A0A7J9D6J3_GOSGO</name>
<evidence type="ECO:0000313" key="1">
    <source>
        <dbReference type="EMBL" id="MBA0756339.1"/>
    </source>
</evidence>
<evidence type="ECO:0000313" key="2">
    <source>
        <dbReference type="Proteomes" id="UP000593579"/>
    </source>
</evidence>
<dbReference type="Proteomes" id="UP000593579">
    <property type="component" value="Unassembled WGS sequence"/>
</dbReference>
<comment type="caution">
    <text evidence="1">The sequence shown here is derived from an EMBL/GenBank/DDBJ whole genome shotgun (WGS) entry which is preliminary data.</text>
</comment>
<keyword evidence="2" id="KW-1185">Reference proteome</keyword>
<protein>
    <submittedName>
        <fullName evidence="1">Uncharacterized protein</fullName>
    </submittedName>
</protein>
<gene>
    <name evidence="1" type="ORF">Gogos_022338</name>
</gene>
<accession>A0A7J9D6J3</accession>
<dbReference type="AlphaFoldDB" id="A0A7J9D6J3"/>
<organism evidence="1 2">
    <name type="scientific">Gossypium gossypioides</name>
    <name type="common">Mexican cotton</name>
    <name type="synonym">Selera gossypioides</name>
    <dbReference type="NCBI Taxonomy" id="34282"/>
    <lineage>
        <taxon>Eukaryota</taxon>
        <taxon>Viridiplantae</taxon>
        <taxon>Streptophyta</taxon>
        <taxon>Embryophyta</taxon>
        <taxon>Tracheophyta</taxon>
        <taxon>Spermatophyta</taxon>
        <taxon>Magnoliopsida</taxon>
        <taxon>eudicotyledons</taxon>
        <taxon>Gunneridae</taxon>
        <taxon>Pentapetalae</taxon>
        <taxon>rosids</taxon>
        <taxon>malvids</taxon>
        <taxon>Malvales</taxon>
        <taxon>Malvaceae</taxon>
        <taxon>Malvoideae</taxon>
        <taxon>Gossypium</taxon>
    </lineage>
</organism>